<evidence type="ECO:0000256" key="2">
    <source>
        <dbReference type="ARBA" id="ARBA00022630"/>
    </source>
</evidence>
<evidence type="ECO:0000259" key="7">
    <source>
        <dbReference type="Pfam" id="PF01266"/>
    </source>
</evidence>
<evidence type="ECO:0000256" key="5">
    <source>
        <dbReference type="ARBA" id="ARBA00037941"/>
    </source>
</evidence>
<dbReference type="Gene3D" id="3.30.9.10">
    <property type="entry name" value="D-Amino Acid Oxidase, subunit A, domain 2"/>
    <property type="match status" value="1"/>
</dbReference>
<protein>
    <submittedName>
        <fullName evidence="8">FAD dependent oxidoreductase</fullName>
    </submittedName>
</protein>
<evidence type="ECO:0000256" key="1">
    <source>
        <dbReference type="ARBA" id="ARBA00001974"/>
    </source>
</evidence>
<proteinExistence type="inferred from homology"/>
<organism evidence="8 9">
    <name type="scientific">Candidatus Nitrosocaldus cavascurensis</name>
    <dbReference type="NCBI Taxonomy" id="2058097"/>
    <lineage>
        <taxon>Archaea</taxon>
        <taxon>Nitrososphaerota</taxon>
        <taxon>Nitrososphaeria</taxon>
        <taxon>Candidatus Nitrosocaldales</taxon>
        <taxon>Candidatus Nitrosocaldaceae</taxon>
        <taxon>Candidatus Nitrosocaldus</taxon>
    </lineage>
</organism>
<evidence type="ECO:0000256" key="6">
    <source>
        <dbReference type="SAM" id="Phobius"/>
    </source>
</evidence>
<evidence type="ECO:0000313" key="8">
    <source>
        <dbReference type="EMBL" id="SPC34162.1"/>
    </source>
</evidence>
<dbReference type="KEGG" id="ncv:NCAV_0985"/>
<comment type="cofactor">
    <cofactor evidence="1">
        <name>FAD</name>
        <dbReference type="ChEBI" id="CHEBI:57692"/>
    </cofactor>
</comment>
<dbReference type="GO" id="GO:0047545">
    <property type="term" value="F:(S)-2-hydroxyglutarate dehydrogenase activity"/>
    <property type="evidence" value="ECO:0007669"/>
    <property type="project" value="TreeGrafter"/>
</dbReference>
<sequence>MFMVEAEDYYDVAIIGSGIVGLFISYMLGRMQGERRLKIICIDKEHSVALHASSRNSGVIHSGIHAKPGTLKARFCVKGNRMMYSILDALSIPYRRDGMLILCTDDNMNALEELQRRGYANGVDKIRFVYGDEVRSIERYAKTDTGLLVESAGVTDPSRLAYALYEYSSTSGIEFAFNSTVVGIDEMLNGYRIIVKDGKGSEYSKSKSIIARLVVNSAGTHADDIAYLVGLKRYRIYPCIGEYYLVRRKPYLVNSLIYPAPTFDYRGIGIHLTKRLDGTIAIGPNAIYVDEKDYDDSKFKDVVNKGIDEFYSRASEMIHGISKDDLEYGYYGIRARLAGYGSNEEPDFVIEEYPDNFIHLIGIESPGFTASPAIADHIISMIRDRLHISSE</sequence>
<dbReference type="PANTHER" id="PTHR43104:SF4">
    <property type="entry name" value="L-2-HYDROXYGLUTARATE DEHYDROGENASE, MITOCHONDRIAL"/>
    <property type="match status" value="1"/>
</dbReference>
<feature type="domain" description="FAD dependent oxidoreductase" evidence="7">
    <location>
        <begin position="11"/>
        <end position="379"/>
    </location>
</feature>
<evidence type="ECO:0000256" key="3">
    <source>
        <dbReference type="ARBA" id="ARBA00022827"/>
    </source>
</evidence>
<dbReference type="Gene3D" id="3.50.50.60">
    <property type="entry name" value="FAD/NAD(P)-binding domain"/>
    <property type="match status" value="1"/>
</dbReference>
<dbReference type="PANTHER" id="PTHR43104">
    <property type="entry name" value="L-2-HYDROXYGLUTARATE DEHYDROGENASE, MITOCHONDRIAL"/>
    <property type="match status" value="1"/>
</dbReference>
<keyword evidence="6" id="KW-0472">Membrane</keyword>
<gene>
    <name evidence="8" type="ORF">NCAV_0985</name>
</gene>
<keyword evidence="4" id="KW-0560">Oxidoreductase</keyword>
<dbReference type="InterPro" id="IPR036188">
    <property type="entry name" value="FAD/NAD-bd_sf"/>
</dbReference>
<dbReference type="SUPFAM" id="SSF51905">
    <property type="entry name" value="FAD/NAD(P)-binding domain"/>
    <property type="match status" value="1"/>
</dbReference>
<reference evidence="9" key="1">
    <citation type="submission" date="2018-01" db="EMBL/GenBank/DDBJ databases">
        <authorList>
            <person name="Kerou L M."/>
        </authorList>
    </citation>
    <scope>NUCLEOTIDE SEQUENCE [LARGE SCALE GENOMIC DNA]</scope>
    <source>
        <strain evidence="9">SCU2</strain>
    </source>
</reference>
<keyword evidence="6" id="KW-1133">Transmembrane helix</keyword>
<evidence type="ECO:0000313" key="9">
    <source>
        <dbReference type="Proteomes" id="UP000236248"/>
    </source>
</evidence>
<keyword evidence="3" id="KW-0274">FAD</keyword>
<evidence type="ECO:0000256" key="4">
    <source>
        <dbReference type="ARBA" id="ARBA00023002"/>
    </source>
</evidence>
<name>A0A2K5AR86_9ARCH</name>
<feature type="transmembrane region" description="Helical" evidence="6">
    <location>
        <begin position="12"/>
        <end position="29"/>
    </location>
</feature>
<dbReference type="AlphaFoldDB" id="A0A2K5AR86"/>
<keyword evidence="6" id="KW-0812">Transmembrane</keyword>
<keyword evidence="9" id="KW-1185">Reference proteome</keyword>
<dbReference type="EMBL" id="LT981265">
    <property type="protein sequence ID" value="SPC34162.1"/>
    <property type="molecule type" value="Genomic_DNA"/>
</dbReference>
<accession>A0A2K5AR86</accession>
<comment type="similarity">
    <text evidence="5">Belongs to the L2HGDH family.</text>
</comment>
<dbReference type="InterPro" id="IPR006076">
    <property type="entry name" value="FAD-dep_OxRdtase"/>
</dbReference>
<dbReference type="Proteomes" id="UP000236248">
    <property type="component" value="Chromosome NCAV"/>
</dbReference>
<keyword evidence="2" id="KW-0285">Flavoprotein</keyword>
<dbReference type="Pfam" id="PF01266">
    <property type="entry name" value="DAO"/>
    <property type="match status" value="1"/>
</dbReference>